<dbReference type="PATRIC" id="fig|471514.4.peg.2667"/>
<dbReference type="InterPro" id="IPR036102">
    <property type="entry name" value="OsmC/Ohrsf"/>
</dbReference>
<protein>
    <submittedName>
        <fullName evidence="2">Peroxiredoxin</fullName>
    </submittedName>
</protein>
<sequence length="149" mass="16543">MEMNVKTTWQGKRHFLSQGPSGYQVSMDAKEEAGGEDKGNRPMELLLMGLTGCTGIDIAMIIERMRLPMTGMHIDAQGTRREEHPQAFTEITLTYHIDGDIPPAKAWRAIHLSEEKYCSASASLNAKIIPQLVLNGQSMPEEQEESLNG</sequence>
<feature type="transmembrane region" description="Helical" evidence="1">
    <location>
        <begin position="45"/>
        <end position="62"/>
    </location>
</feature>
<dbReference type="OrthoDB" id="9804010at2"/>
<accession>A0A0P9EKI5</accession>
<keyword evidence="1" id="KW-0812">Transmembrane</keyword>
<comment type="caution">
    <text evidence="2">The sequence shown here is derived from an EMBL/GenBank/DDBJ whole genome shotgun (WGS) entry which is preliminary data.</text>
</comment>
<dbReference type="EMBL" id="LJCO01000047">
    <property type="protein sequence ID" value="KPV43634.1"/>
    <property type="molecule type" value="Genomic_DNA"/>
</dbReference>
<proteinExistence type="predicted"/>
<name>A0A0P9EKI5_9BACL</name>
<evidence type="ECO:0000313" key="3">
    <source>
        <dbReference type="Proteomes" id="UP000050482"/>
    </source>
</evidence>
<dbReference type="InterPro" id="IPR003718">
    <property type="entry name" value="OsmC/Ohr_fam"/>
</dbReference>
<keyword evidence="1" id="KW-0472">Membrane</keyword>
<dbReference type="AlphaFoldDB" id="A0A0P9EKI5"/>
<reference evidence="2 3" key="1">
    <citation type="submission" date="2015-09" db="EMBL/GenBank/DDBJ databases">
        <title>Draft genome sequence of Alicyclobacillus ferrooxydans DSM 22381.</title>
        <authorList>
            <person name="Hemp J."/>
        </authorList>
    </citation>
    <scope>NUCLEOTIDE SEQUENCE [LARGE SCALE GENOMIC DNA]</scope>
    <source>
        <strain evidence="2 3">TC-34</strain>
    </source>
</reference>
<dbReference type="Pfam" id="PF02566">
    <property type="entry name" value="OsmC"/>
    <property type="match status" value="1"/>
</dbReference>
<evidence type="ECO:0000256" key="1">
    <source>
        <dbReference type="SAM" id="Phobius"/>
    </source>
</evidence>
<dbReference type="PANTHER" id="PTHR34352:SF1">
    <property type="entry name" value="PROTEIN YHFA"/>
    <property type="match status" value="1"/>
</dbReference>
<dbReference type="STRING" id="471514.AN477_11585"/>
<dbReference type="Proteomes" id="UP000050482">
    <property type="component" value="Unassembled WGS sequence"/>
</dbReference>
<organism evidence="2 3">
    <name type="scientific">Alicyclobacillus ferrooxydans</name>
    <dbReference type="NCBI Taxonomy" id="471514"/>
    <lineage>
        <taxon>Bacteria</taxon>
        <taxon>Bacillati</taxon>
        <taxon>Bacillota</taxon>
        <taxon>Bacilli</taxon>
        <taxon>Bacillales</taxon>
        <taxon>Alicyclobacillaceae</taxon>
        <taxon>Alicyclobacillus</taxon>
    </lineage>
</organism>
<dbReference type="RefSeq" id="WP_054969319.1">
    <property type="nucleotide sequence ID" value="NZ_LJCO01000047.1"/>
</dbReference>
<gene>
    <name evidence="2" type="ORF">AN477_11585</name>
</gene>
<dbReference type="PANTHER" id="PTHR34352">
    <property type="entry name" value="PROTEIN YHFA"/>
    <property type="match status" value="1"/>
</dbReference>
<evidence type="ECO:0000313" key="2">
    <source>
        <dbReference type="EMBL" id="KPV43634.1"/>
    </source>
</evidence>
<keyword evidence="3" id="KW-1185">Reference proteome</keyword>
<dbReference type="SUPFAM" id="SSF82784">
    <property type="entry name" value="OsmC-like"/>
    <property type="match status" value="1"/>
</dbReference>
<dbReference type="Gene3D" id="3.30.300.20">
    <property type="match status" value="1"/>
</dbReference>
<dbReference type="InterPro" id="IPR015946">
    <property type="entry name" value="KH_dom-like_a/b"/>
</dbReference>
<keyword evidence="1" id="KW-1133">Transmembrane helix</keyword>